<comment type="catalytic activity">
    <reaction evidence="1">
        <text>1-(2-carboxyphenylamino)-1-deoxy-D-ribulose 5-phosphate + H(+) = (1S,2R)-1-C-(indol-3-yl)glycerol 3-phosphate + CO2 + H2O</text>
        <dbReference type="Rhea" id="RHEA:23476"/>
        <dbReference type="ChEBI" id="CHEBI:15377"/>
        <dbReference type="ChEBI" id="CHEBI:15378"/>
        <dbReference type="ChEBI" id="CHEBI:16526"/>
        <dbReference type="ChEBI" id="CHEBI:58613"/>
        <dbReference type="ChEBI" id="CHEBI:58866"/>
        <dbReference type="EC" id="4.1.1.48"/>
    </reaction>
</comment>
<evidence type="ECO:0000259" key="9">
    <source>
        <dbReference type="Pfam" id="PF00218"/>
    </source>
</evidence>
<sequence>MDFLDRVTSATLEWRCKTSFKPRYRFVESLWRGWRERGLAIIGEFKRCAPGRFVGLHEPWEYAKKLAPYVDAFSVLTEPFWFCGSPALIPLFAQHRPVLAKDFTVCTGMLAEFADAGASAVLLILDQLGWRRLDELYSEARSMDLDALIETSSWRDAVEVASSYPEAAVGINARNLRTLELSFEKLLDDIRKAADRIGEKTMLVAESSVDAVEKALVLKDAGAKAVLVGTWFMRDPDAARRLSEELAKRVG</sequence>
<dbReference type="STRING" id="694429.Pyrfu_1393"/>
<dbReference type="PANTHER" id="PTHR22854:SF2">
    <property type="entry name" value="INDOLE-3-GLYCEROL-PHOSPHATE SYNTHASE"/>
    <property type="match status" value="1"/>
</dbReference>
<dbReference type="InParanoid" id="G0EGV3"/>
<evidence type="ECO:0000256" key="4">
    <source>
        <dbReference type="ARBA" id="ARBA00022605"/>
    </source>
</evidence>
<dbReference type="EMBL" id="CP002838">
    <property type="protein sequence ID" value="AEM39251.1"/>
    <property type="molecule type" value="Genomic_DNA"/>
</dbReference>
<dbReference type="InterPro" id="IPR013798">
    <property type="entry name" value="Indole-3-glycerol_P_synth_dom"/>
</dbReference>
<evidence type="ECO:0000256" key="8">
    <source>
        <dbReference type="ARBA" id="ARBA00023239"/>
    </source>
</evidence>
<feature type="domain" description="Indole-3-glycerol phosphate synthase" evidence="9">
    <location>
        <begin position="19"/>
        <end position="241"/>
    </location>
</feature>
<comment type="pathway">
    <text evidence="2">Amino-acid biosynthesis; L-tryptophan biosynthesis; L-tryptophan from chorismate: step 4/5.</text>
</comment>
<dbReference type="eggNOG" id="arCOG01088">
    <property type="taxonomic scope" value="Archaea"/>
</dbReference>
<dbReference type="InterPro" id="IPR045186">
    <property type="entry name" value="Indole-3-glycerol_P_synth"/>
</dbReference>
<dbReference type="PANTHER" id="PTHR22854">
    <property type="entry name" value="TRYPTOPHAN BIOSYNTHESIS PROTEIN"/>
    <property type="match status" value="1"/>
</dbReference>
<dbReference type="HOGENOM" id="CLU_034247_0_1_2"/>
<dbReference type="UniPathway" id="UPA00035">
    <property type="reaction ID" value="UER00043"/>
</dbReference>
<evidence type="ECO:0000256" key="7">
    <source>
        <dbReference type="ARBA" id="ARBA00023141"/>
    </source>
</evidence>
<dbReference type="InterPro" id="IPR013785">
    <property type="entry name" value="Aldolase_TIM"/>
</dbReference>
<dbReference type="AlphaFoldDB" id="G0EGV3"/>
<evidence type="ECO:0000256" key="3">
    <source>
        <dbReference type="ARBA" id="ARBA00012362"/>
    </source>
</evidence>
<evidence type="ECO:0000313" key="11">
    <source>
        <dbReference type="Proteomes" id="UP000001037"/>
    </source>
</evidence>
<gene>
    <name evidence="10" type="ordered locus">Pyrfu_1393</name>
</gene>
<dbReference type="InterPro" id="IPR011060">
    <property type="entry name" value="RibuloseP-bd_barrel"/>
</dbReference>
<evidence type="ECO:0000256" key="2">
    <source>
        <dbReference type="ARBA" id="ARBA00004696"/>
    </source>
</evidence>
<evidence type="ECO:0000256" key="5">
    <source>
        <dbReference type="ARBA" id="ARBA00022793"/>
    </source>
</evidence>
<keyword evidence="7" id="KW-0057">Aromatic amino acid biosynthesis</keyword>
<evidence type="ECO:0000313" key="10">
    <source>
        <dbReference type="EMBL" id="AEM39251.1"/>
    </source>
</evidence>
<reference evidence="10 11" key="1">
    <citation type="journal article" date="2011" name="Stand. Genomic Sci.">
        <title>Complete genome sequence of the hyperthermophilic chemolithoautotroph Pyrolobus fumarii type strain (1A).</title>
        <authorList>
            <person name="Anderson I."/>
            <person name="Goker M."/>
            <person name="Nolan M."/>
            <person name="Lucas S."/>
            <person name="Hammon N."/>
            <person name="Deshpande S."/>
            <person name="Cheng J.F."/>
            <person name="Tapia R."/>
            <person name="Han C."/>
            <person name="Goodwin L."/>
            <person name="Pitluck S."/>
            <person name="Huntemann M."/>
            <person name="Liolios K."/>
            <person name="Ivanova N."/>
            <person name="Pagani I."/>
            <person name="Mavromatis K."/>
            <person name="Ovchinikova G."/>
            <person name="Pati A."/>
            <person name="Chen A."/>
            <person name="Palaniappan K."/>
            <person name="Land M."/>
            <person name="Hauser L."/>
            <person name="Brambilla E.M."/>
            <person name="Huber H."/>
            <person name="Yasawong M."/>
            <person name="Rohde M."/>
            <person name="Spring S."/>
            <person name="Abt B."/>
            <person name="Sikorski J."/>
            <person name="Wirth R."/>
            <person name="Detter J.C."/>
            <person name="Woyke T."/>
            <person name="Bristow J."/>
            <person name="Eisen J.A."/>
            <person name="Markowitz V."/>
            <person name="Hugenholtz P."/>
            <person name="Kyrpides N.C."/>
            <person name="Klenk H.P."/>
            <person name="Lapidus A."/>
        </authorList>
    </citation>
    <scope>NUCLEOTIDE SEQUENCE [LARGE SCALE GENOMIC DNA]</scope>
    <source>
        <strain evidence="11">DSM 11204 / 1A</strain>
    </source>
</reference>
<dbReference type="GeneID" id="11138578"/>
<dbReference type="FunCoup" id="G0EGV3">
    <property type="interactions" value="91"/>
</dbReference>
<keyword evidence="11" id="KW-1185">Reference proteome</keyword>
<dbReference type="GO" id="GO:0004425">
    <property type="term" value="F:indole-3-glycerol-phosphate synthase activity"/>
    <property type="evidence" value="ECO:0007669"/>
    <property type="project" value="UniProtKB-EC"/>
</dbReference>
<keyword evidence="4" id="KW-0028">Amino-acid biosynthesis</keyword>
<dbReference type="Proteomes" id="UP000001037">
    <property type="component" value="Chromosome"/>
</dbReference>
<dbReference type="KEGG" id="pfm:Pyrfu_1393"/>
<organism evidence="10 11">
    <name type="scientific">Pyrolobus fumarii (strain DSM 11204 / 1A)</name>
    <dbReference type="NCBI Taxonomy" id="694429"/>
    <lineage>
        <taxon>Archaea</taxon>
        <taxon>Thermoproteota</taxon>
        <taxon>Thermoprotei</taxon>
        <taxon>Desulfurococcales</taxon>
        <taxon>Pyrodictiaceae</taxon>
        <taxon>Pyrolobus</taxon>
    </lineage>
</organism>
<dbReference type="RefSeq" id="WP_014026928.1">
    <property type="nucleotide sequence ID" value="NC_015931.1"/>
</dbReference>
<dbReference type="Gene3D" id="3.20.20.70">
    <property type="entry name" value="Aldolase class I"/>
    <property type="match status" value="1"/>
</dbReference>
<dbReference type="SUPFAM" id="SSF51366">
    <property type="entry name" value="Ribulose-phoshate binding barrel"/>
    <property type="match status" value="1"/>
</dbReference>
<dbReference type="EC" id="4.1.1.48" evidence="3"/>
<keyword evidence="5" id="KW-0210">Decarboxylase</keyword>
<evidence type="ECO:0000256" key="1">
    <source>
        <dbReference type="ARBA" id="ARBA00001633"/>
    </source>
</evidence>
<dbReference type="Pfam" id="PF00218">
    <property type="entry name" value="IGPS"/>
    <property type="match status" value="1"/>
</dbReference>
<dbReference type="GO" id="GO:0000162">
    <property type="term" value="P:L-tryptophan biosynthetic process"/>
    <property type="evidence" value="ECO:0007669"/>
    <property type="project" value="UniProtKB-UniPathway"/>
</dbReference>
<keyword evidence="8 10" id="KW-0456">Lyase</keyword>
<dbReference type="GO" id="GO:0004640">
    <property type="term" value="F:phosphoribosylanthranilate isomerase activity"/>
    <property type="evidence" value="ECO:0007669"/>
    <property type="project" value="TreeGrafter"/>
</dbReference>
<proteinExistence type="predicted"/>
<accession>G0EGV3</accession>
<keyword evidence="6" id="KW-0822">Tryptophan biosynthesis</keyword>
<dbReference type="OrthoDB" id="15223at2157"/>
<name>G0EGV3_PYRF1</name>
<protein>
    <recommendedName>
        <fullName evidence="3">indole-3-glycerol-phosphate synthase</fullName>
        <ecNumber evidence="3">4.1.1.48</ecNumber>
    </recommendedName>
</protein>
<evidence type="ECO:0000256" key="6">
    <source>
        <dbReference type="ARBA" id="ARBA00022822"/>
    </source>
</evidence>